<organism evidence="9 10">
    <name type="scientific">Candidatus Methylacidiphilum infernorum</name>
    <dbReference type="NCBI Taxonomy" id="511746"/>
    <lineage>
        <taxon>Bacteria</taxon>
        <taxon>Pseudomonadati</taxon>
        <taxon>Verrucomicrobiota</taxon>
        <taxon>Methylacidiphilae</taxon>
        <taxon>Methylacidiphilales</taxon>
        <taxon>Methylacidiphilaceae</taxon>
        <taxon>Methylacidiphilum (ex Ratnadevi et al. 2023)</taxon>
    </lineage>
</organism>
<keyword evidence="3" id="KW-0285">Flavoprotein</keyword>
<dbReference type="RefSeq" id="WP_206847187.1">
    <property type="nucleotide sequence ID" value="NZ_CP065956.1"/>
</dbReference>
<keyword evidence="5 9" id="KW-0560">Oxidoreductase</keyword>
<evidence type="ECO:0000256" key="5">
    <source>
        <dbReference type="ARBA" id="ARBA00023002"/>
    </source>
</evidence>
<dbReference type="EC" id="1.4.3.5" evidence="6"/>
<comment type="similarity">
    <text evidence="2">Belongs to the pyridoxamine 5'-phosphate oxidase family.</text>
</comment>
<comment type="cofactor">
    <cofactor evidence="1">
        <name>FMN</name>
        <dbReference type="ChEBI" id="CHEBI:58210"/>
    </cofactor>
</comment>
<evidence type="ECO:0000256" key="3">
    <source>
        <dbReference type="ARBA" id="ARBA00022630"/>
    </source>
</evidence>
<sequence>MNLEEKKREYFGTPLSFEELDPNPLQQFAKWYEAALQAEPLEPNAVALATSNLRGESRVRYVLLKGIDERGFLFFTNYSSIKGKHLEENPKASFACYWPTLYRQVCVSGRCEKSSPETSFNYFQSRPFLSRVAAYTSPQSQPVPKERAYLENLFNQNRLRFESGDVPMPENWGGYWLIPETIEFWQGRENRFHDRFVYFKEAGGQWRIERLAP</sequence>
<dbReference type="Pfam" id="PF10590">
    <property type="entry name" value="PNP_phzG_C"/>
    <property type="match status" value="1"/>
</dbReference>
<dbReference type="PANTHER" id="PTHR10851:SF0">
    <property type="entry name" value="PYRIDOXINE-5'-PHOSPHATE OXIDASE"/>
    <property type="match status" value="1"/>
</dbReference>
<protein>
    <recommendedName>
        <fullName evidence="6">Pyridoxamine 5'-phosphate oxidase</fullName>
        <ecNumber evidence="6">1.4.3.5</ecNumber>
    </recommendedName>
</protein>
<dbReference type="SUPFAM" id="SSF50475">
    <property type="entry name" value="FMN-binding split barrel"/>
    <property type="match status" value="1"/>
</dbReference>
<evidence type="ECO:0000313" key="10">
    <source>
        <dbReference type="Proteomes" id="UP000663088"/>
    </source>
</evidence>
<gene>
    <name evidence="9" type="primary">pdxH</name>
    <name evidence="9" type="ORF">EM20IM_00220</name>
</gene>
<dbReference type="Gene3D" id="2.30.110.10">
    <property type="entry name" value="Electron Transport, Fmn-binding Protein, Chain A"/>
    <property type="match status" value="1"/>
</dbReference>
<dbReference type="InterPro" id="IPR000659">
    <property type="entry name" value="Pyridox_Oxase"/>
</dbReference>
<dbReference type="PIRSF" id="PIRSF000190">
    <property type="entry name" value="Pyd_amn-ph_oxd"/>
    <property type="match status" value="1"/>
</dbReference>
<evidence type="ECO:0000256" key="6">
    <source>
        <dbReference type="NCBIfam" id="TIGR00558"/>
    </source>
</evidence>
<dbReference type="Pfam" id="PF01243">
    <property type="entry name" value="PNPOx_N"/>
    <property type="match status" value="1"/>
</dbReference>
<dbReference type="InterPro" id="IPR011576">
    <property type="entry name" value="Pyridox_Oxase_N"/>
</dbReference>
<dbReference type="PANTHER" id="PTHR10851">
    <property type="entry name" value="PYRIDOXINE-5-PHOSPHATE OXIDASE"/>
    <property type="match status" value="1"/>
</dbReference>
<feature type="domain" description="Pyridoxine 5'-phosphate oxidase dimerisation C-terminal" evidence="8">
    <location>
        <begin position="172"/>
        <end position="213"/>
    </location>
</feature>
<dbReference type="EMBL" id="CP065956">
    <property type="protein sequence ID" value="QSR86836.1"/>
    <property type="molecule type" value="Genomic_DNA"/>
</dbReference>
<evidence type="ECO:0000256" key="1">
    <source>
        <dbReference type="ARBA" id="ARBA00001917"/>
    </source>
</evidence>
<evidence type="ECO:0000259" key="7">
    <source>
        <dbReference type="Pfam" id="PF01243"/>
    </source>
</evidence>
<evidence type="ECO:0000256" key="2">
    <source>
        <dbReference type="ARBA" id="ARBA00007301"/>
    </source>
</evidence>
<evidence type="ECO:0000313" key="9">
    <source>
        <dbReference type="EMBL" id="QSR86836.1"/>
    </source>
</evidence>
<keyword evidence="4" id="KW-0288">FMN</keyword>
<dbReference type="GO" id="GO:0004733">
    <property type="term" value="F:pyridoxamine phosphate oxidase activity"/>
    <property type="evidence" value="ECO:0007669"/>
    <property type="project" value="UniProtKB-EC"/>
</dbReference>
<dbReference type="HAMAP" id="MF_01629">
    <property type="entry name" value="PdxH"/>
    <property type="match status" value="1"/>
</dbReference>
<name>A0ABX7PW06_9BACT</name>
<keyword evidence="10" id="KW-1185">Reference proteome</keyword>
<evidence type="ECO:0000259" key="8">
    <source>
        <dbReference type="Pfam" id="PF10590"/>
    </source>
</evidence>
<feature type="domain" description="Pyridoxamine 5'-phosphate oxidase N-terminal" evidence="7">
    <location>
        <begin position="34"/>
        <end position="147"/>
    </location>
</feature>
<dbReference type="Proteomes" id="UP000663088">
    <property type="component" value="Chromosome"/>
</dbReference>
<proteinExistence type="inferred from homology"/>
<dbReference type="InterPro" id="IPR019576">
    <property type="entry name" value="Pyridoxamine_oxidase_dimer_C"/>
</dbReference>
<dbReference type="InterPro" id="IPR012349">
    <property type="entry name" value="Split_barrel_FMN-bd"/>
</dbReference>
<reference evidence="9 10" key="1">
    <citation type="submission" date="2020-12" db="EMBL/GenBank/DDBJ databases">
        <authorList>
            <person name="Awala S.I."/>
            <person name="Gwak J.-H."/>
            <person name="Kim S.-J."/>
            <person name="Rhee S.-K."/>
        </authorList>
    </citation>
    <scope>NUCLEOTIDE SEQUENCE [LARGE SCALE GENOMIC DNA]</scope>
    <source>
        <strain evidence="9 10">IT5</strain>
    </source>
</reference>
<dbReference type="NCBIfam" id="TIGR00558">
    <property type="entry name" value="pdxH"/>
    <property type="match status" value="1"/>
</dbReference>
<dbReference type="NCBIfam" id="NF004231">
    <property type="entry name" value="PRK05679.1"/>
    <property type="match status" value="1"/>
</dbReference>
<accession>A0ABX7PW06</accession>
<evidence type="ECO:0000256" key="4">
    <source>
        <dbReference type="ARBA" id="ARBA00022643"/>
    </source>
</evidence>